<feature type="compositionally biased region" description="Polar residues" evidence="1">
    <location>
        <begin position="192"/>
        <end position="206"/>
    </location>
</feature>
<evidence type="ECO:0000313" key="2">
    <source>
        <dbReference type="EMBL" id="TFY54815.1"/>
    </source>
</evidence>
<feature type="region of interest" description="Disordered" evidence="1">
    <location>
        <begin position="123"/>
        <end position="211"/>
    </location>
</feature>
<accession>A0A4Y9XXJ6</accession>
<sequence>MAPKPRPVHTDSVKGPAAANPPSGLATRSTNKQKHPGAIDAPAPRRSSAQVAADKKAQADLAADHVQTRQAAHQRLRDYEAQLGLDEEEQDKIANHPPACVLRPCGAPASKLPVVVRTEKQDSVKEVGRTTKAASKANKQKAVQHQGEDDQPVDQVLAGEKAFPKEGGSKKRERAATISGQNNCAAKKPTNKKATSANIGGLTNPNRWKPSVTTTPVAAAAPHDSLDLPTHLFDKTDEPTFRHVALPIVRIQSVPTQETLDGMTAHPLEEENETWEGDTQSLCSEHDEGSEVCMDIDEGEIDLQIEESERGSEFGDDDEPMGVTDDQRAPLPPAVHHPSQQLSVRDDHSSARKSLASVTPAVSARVSVPPKSASQLVAMTVLVKPMSSKPKPKPKPKNVKVELISEQDSGENSKLPKKRMTLSTSDVPGAFRERFHTILVPLVKQYTATLNAWENPNVEAVQTLFNSVIPNIPYTISSDEVVYKLLIQRVAEWRSRIGARALKGLPMVFSSEGYTTSEEAQQYAEWALYSPNNRNLLLRTLRVLETERSEVVLRLHLRAKGLAYEALAIAEGE</sequence>
<proteinExistence type="predicted"/>
<dbReference type="EMBL" id="SEOQ01000984">
    <property type="protein sequence ID" value="TFY54815.1"/>
    <property type="molecule type" value="Genomic_DNA"/>
</dbReference>
<dbReference type="OrthoDB" id="3014170at2759"/>
<feature type="region of interest" description="Disordered" evidence="1">
    <location>
        <begin position="309"/>
        <end position="352"/>
    </location>
</feature>
<gene>
    <name evidence="2" type="ORF">EVG20_g9552</name>
</gene>
<name>A0A4Y9XXJ6_9AGAM</name>
<feature type="region of interest" description="Disordered" evidence="1">
    <location>
        <begin position="1"/>
        <end position="60"/>
    </location>
</feature>
<comment type="caution">
    <text evidence="2">The sequence shown here is derived from an EMBL/GenBank/DDBJ whole genome shotgun (WGS) entry which is preliminary data.</text>
</comment>
<keyword evidence="3" id="KW-1185">Reference proteome</keyword>
<protein>
    <submittedName>
        <fullName evidence="2">Uncharacterized protein</fullName>
    </submittedName>
</protein>
<evidence type="ECO:0000256" key="1">
    <source>
        <dbReference type="SAM" id="MobiDB-lite"/>
    </source>
</evidence>
<reference evidence="2 3" key="1">
    <citation type="submission" date="2019-02" db="EMBL/GenBank/DDBJ databases">
        <title>Genome sequencing of the rare red list fungi Dentipellis fragilis.</title>
        <authorList>
            <person name="Buettner E."/>
            <person name="Kellner H."/>
        </authorList>
    </citation>
    <scope>NUCLEOTIDE SEQUENCE [LARGE SCALE GENOMIC DNA]</scope>
    <source>
        <strain evidence="2 3">DSM 105465</strain>
    </source>
</reference>
<organism evidence="2 3">
    <name type="scientific">Dentipellis fragilis</name>
    <dbReference type="NCBI Taxonomy" id="205917"/>
    <lineage>
        <taxon>Eukaryota</taxon>
        <taxon>Fungi</taxon>
        <taxon>Dikarya</taxon>
        <taxon>Basidiomycota</taxon>
        <taxon>Agaricomycotina</taxon>
        <taxon>Agaricomycetes</taxon>
        <taxon>Russulales</taxon>
        <taxon>Hericiaceae</taxon>
        <taxon>Dentipellis</taxon>
    </lineage>
</organism>
<dbReference type="AlphaFoldDB" id="A0A4Y9XXJ6"/>
<dbReference type="Proteomes" id="UP000298327">
    <property type="component" value="Unassembled WGS sequence"/>
</dbReference>
<evidence type="ECO:0000313" key="3">
    <source>
        <dbReference type="Proteomes" id="UP000298327"/>
    </source>
</evidence>